<dbReference type="InterPro" id="IPR036277">
    <property type="entry name" value="SMC_hinge_sf"/>
</dbReference>
<feature type="coiled-coil region" evidence="2">
    <location>
        <begin position="293"/>
        <end position="490"/>
    </location>
</feature>
<feature type="region of interest" description="Disordered" evidence="3">
    <location>
        <begin position="1"/>
        <end position="21"/>
    </location>
</feature>
<feature type="region of interest" description="Disordered" evidence="3">
    <location>
        <begin position="766"/>
        <end position="799"/>
    </location>
</feature>
<dbReference type="GO" id="GO:0051276">
    <property type="term" value="P:chromosome organization"/>
    <property type="evidence" value="ECO:0007669"/>
    <property type="project" value="InterPro"/>
</dbReference>
<dbReference type="PANTHER" id="PTHR43977">
    <property type="entry name" value="STRUCTURAL MAINTENANCE OF CHROMOSOMES PROTEIN 3"/>
    <property type="match status" value="1"/>
</dbReference>
<dbReference type="FunFam" id="1.20.1060.20:FF:000005">
    <property type="entry name" value="Structural maintenance of chromosomes 2"/>
    <property type="match status" value="1"/>
</dbReference>
<name>A0A7S1Z056_TRICV</name>
<evidence type="ECO:0000256" key="3">
    <source>
        <dbReference type="SAM" id="MobiDB-lite"/>
    </source>
</evidence>
<gene>
    <name evidence="5" type="ORF">OSIN01602_LOCUS2737</name>
</gene>
<evidence type="ECO:0000256" key="1">
    <source>
        <dbReference type="ARBA" id="ARBA00023054"/>
    </source>
</evidence>
<dbReference type="SMART" id="SM00968">
    <property type="entry name" value="SMC_hinge"/>
    <property type="match status" value="1"/>
</dbReference>
<dbReference type="InterPro" id="IPR003395">
    <property type="entry name" value="RecF/RecN/SMC_N"/>
</dbReference>
<dbReference type="SUPFAM" id="SSF75553">
    <property type="entry name" value="Smc hinge domain"/>
    <property type="match status" value="1"/>
</dbReference>
<dbReference type="EMBL" id="HBGO01004853">
    <property type="protein sequence ID" value="CAD9324197.1"/>
    <property type="molecule type" value="Transcribed_RNA"/>
</dbReference>
<feature type="compositionally biased region" description="Polar residues" evidence="3">
    <location>
        <begin position="1"/>
        <end position="10"/>
    </location>
</feature>
<reference evidence="5" key="1">
    <citation type="submission" date="2021-01" db="EMBL/GenBank/DDBJ databases">
        <authorList>
            <person name="Corre E."/>
            <person name="Pelletier E."/>
            <person name="Niang G."/>
            <person name="Scheremetjew M."/>
            <person name="Finn R."/>
            <person name="Kale V."/>
            <person name="Holt S."/>
            <person name="Cochrane G."/>
            <person name="Meng A."/>
            <person name="Brown T."/>
            <person name="Cohen L."/>
        </authorList>
    </citation>
    <scope>NUCLEOTIDE SEQUENCE</scope>
    <source>
        <strain evidence="5">Grunow 1884</strain>
    </source>
</reference>
<dbReference type="Gene3D" id="1.20.1060.20">
    <property type="match status" value="1"/>
</dbReference>
<protein>
    <recommendedName>
        <fullName evidence="4">SMC hinge domain-containing protein</fullName>
    </recommendedName>
</protein>
<dbReference type="InterPro" id="IPR010935">
    <property type="entry name" value="SMC_hinge"/>
</dbReference>
<feature type="domain" description="SMC hinge" evidence="4">
    <location>
        <begin position="101"/>
        <end position="223"/>
    </location>
</feature>
<dbReference type="GO" id="GO:0005524">
    <property type="term" value="F:ATP binding"/>
    <property type="evidence" value="ECO:0007669"/>
    <property type="project" value="InterPro"/>
</dbReference>
<evidence type="ECO:0000256" key="2">
    <source>
        <dbReference type="SAM" id="Coils"/>
    </source>
</evidence>
<proteinExistence type="predicted"/>
<feature type="compositionally biased region" description="Basic and acidic residues" evidence="3">
    <location>
        <begin position="11"/>
        <end position="21"/>
    </location>
</feature>
<evidence type="ECO:0000259" key="4">
    <source>
        <dbReference type="SMART" id="SM00968"/>
    </source>
</evidence>
<dbReference type="FunFam" id="3.40.50.300:FF:000385">
    <property type="entry name" value="Structural maintenance of chromosomes 2"/>
    <property type="match status" value="1"/>
</dbReference>
<dbReference type="Pfam" id="PF02463">
    <property type="entry name" value="SMC_N"/>
    <property type="match status" value="1"/>
</dbReference>
<dbReference type="Gene3D" id="3.30.70.1620">
    <property type="match status" value="1"/>
</dbReference>
<dbReference type="SUPFAM" id="SSF52540">
    <property type="entry name" value="P-loop containing nucleoside triphosphate hydrolases"/>
    <property type="match status" value="1"/>
</dbReference>
<keyword evidence="1 2" id="KW-0175">Coiled coil</keyword>
<evidence type="ECO:0000313" key="5">
    <source>
        <dbReference type="EMBL" id="CAD9324197.1"/>
    </source>
</evidence>
<organism evidence="5">
    <name type="scientific">Trieres chinensis</name>
    <name type="common">Marine centric diatom</name>
    <name type="synonym">Odontella sinensis</name>
    <dbReference type="NCBI Taxonomy" id="1514140"/>
    <lineage>
        <taxon>Eukaryota</taxon>
        <taxon>Sar</taxon>
        <taxon>Stramenopiles</taxon>
        <taxon>Ochrophyta</taxon>
        <taxon>Bacillariophyta</taxon>
        <taxon>Mediophyceae</taxon>
        <taxon>Biddulphiophycidae</taxon>
        <taxon>Eupodiscales</taxon>
        <taxon>Parodontellaceae</taxon>
        <taxon>Trieres</taxon>
    </lineage>
</organism>
<accession>A0A7S1Z056</accession>
<dbReference type="GO" id="GO:0005694">
    <property type="term" value="C:chromosome"/>
    <property type="evidence" value="ECO:0007669"/>
    <property type="project" value="InterPro"/>
</dbReference>
<sequence>MKITHLTKTMKSVEKDMKKEEKSAEKLAANKTKIEDKVKTIKTKLSDIDFSEPEFNKLEEEKVSLENSVSSLEEIAETLTAQLQGRLAFAYSDPVKGFDRSRVKGMVAKLVQVRNPKHSTALEVVAAGRLYQVVVDDAVTGKALLNRGKLQRRVTIIPLDKITSRRIPDSTAEYAASMAKKLGATSSPAIELVGFDEEVRSAMEYVFGATLVVDTPEAANKICDTTKTRTVTLDGDVYDPSGTISGGSKQNLGSTLTKLSELAAATSELEVKRARLTKVASKLRDMQAMSKMFGKLSDDLEIATAELAAVEKQLSQTKFGMLAEKYSGMKKEVDEATVEHEKMEEEKSAKWALYSELKAKEADLKKEREERLKSIDAKVKKAKTAAANMAKKARDAESKSQTLVLELDSMKAEVAAAEEAVLAADKAVKEANEKEGEMQMKVGEIKAYYDEAKAELDEVEKELAACNHELKSLSKEKSRLTKKAESAELEGKKLAVKVAKYHKEKANAERLISSMLKKYPWIESEKEAFGVTGGDYDFEATNPSEMSSQLKALKNEQDTLAKKINKKVMGMIEKAEGEYTELLRKRKVVENDKKKIQAVIEELDVKKKSELERTWLKVNRDFGSIFSTLLPGTSAKLEPPEGMQAWEGLEVKVAFGDVWKQSLTELSGGQRSLLALSLILSLLLFKPAPMYILDEVDAALDLSHTQNIGNMLKTHFSHSQFIVVSLKEGMFSNANVIFRTKFVDGVSTVTRTIGTGASAKARALTEAGGNEENIHGAPVRKRAARGPRGSGKENSLGMR</sequence>
<dbReference type="InterPro" id="IPR027417">
    <property type="entry name" value="P-loop_NTPase"/>
</dbReference>
<dbReference type="Gene3D" id="3.40.50.300">
    <property type="entry name" value="P-loop containing nucleotide triphosphate hydrolases"/>
    <property type="match status" value="1"/>
</dbReference>
<dbReference type="AlphaFoldDB" id="A0A7S1Z056"/>
<dbReference type="Pfam" id="PF06470">
    <property type="entry name" value="SMC_hinge"/>
    <property type="match status" value="1"/>
</dbReference>